<dbReference type="EC" id="2.4.-.-" evidence="13"/>
<dbReference type="EMBL" id="CM031833">
    <property type="protein sequence ID" value="KAG6697060.1"/>
    <property type="molecule type" value="Genomic_DNA"/>
</dbReference>
<dbReference type="Proteomes" id="UP000811246">
    <property type="component" value="Chromosome 9"/>
</dbReference>
<dbReference type="GO" id="GO:0042285">
    <property type="term" value="F:xylosyltransferase activity"/>
    <property type="evidence" value="ECO:0007669"/>
    <property type="project" value="TreeGrafter"/>
</dbReference>
<dbReference type="AlphaFoldDB" id="A0A8T1PRP9"/>
<keyword evidence="8 13" id="KW-0333">Golgi apparatus</keyword>
<comment type="similarity">
    <text evidence="2 13">Belongs to the glycosyltransferase 43 family.</text>
</comment>
<evidence type="ECO:0000256" key="6">
    <source>
        <dbReference type="ARBA" id="ARBA00022968"/>
    </source>
</evidence>
<dbReference type="InterPro" id="IPR005027">
    <property type="entry name" value="Glyco_trans_43"/>
</dbReference>
<gene>
    <name evidence="14" type="ORF">CIPAW_09G179500</name>
    <name evidence="15" type="ORF">I3842_09G181100</name>
</gene>
<dbReference type="Pfam" id="PF03360">
    <property type="entry name" value="Glyco_transf_43"/>
    <property type="match status" value="1"/>
</dbReference>
<keyword evidence="3" id="KW-0328">Glycosyltransferase</keyword>
<comment type="caution">
    <text evidence="14">The sequence shown here is derived from an EMBL/GenBank/DDBJ whole genome shotgun (WGS) entry which is preliminary data.</text>
</comment>
<keyword evidence="9 13" id="KW-0472">Membrane</keyword>
<evidence type="ECO:0000256" key="4">
    <source>
        <dbReference type="ARBA" id="ARBA00022679"/>
    </source>
</evidence>
<evidence type="ECO:0000256" key="3">
    <source>
        <dbReference type="ARBA" id="ARBA00022676"/>
    </source>
</evidence>
<evidence type="ECO:0000256" key="7">
    <source>
        <dbReference type="ARBA" id="ARBA00022989"/>
    </source>
</evidence>
<evidence type="ECO:0000256" key="13">
    <source>
        <dbReference type="RuleBase" id="RU363127"/>
    </source>
</evidence>
<dbReference type="GO" id="GO:0071555">
    <property type="term" value="P:cell wall organization"/>
    <property type="evidence" value="ECO:0007669"/>
    <property type="project" value="UniProtKB-KW"/>
</dbReference>
<keyword evidence="11 13" id="KW-0961">Cell wall biogenesis/degradation</keyword>
<evidence type="ECO:0000256" key="8">
    <source>
        <dbReference type="ARBA" id="ARBA00023034"/>
    </source>
</evidence>
<comment type="function">
    <text evidence="13">Involved in the synthesis of glucuronoxylan hemicellulose in secondary cell walls.</text>
</comment>
<dbReference type="GO" id="GO:0009834">
    <property type="term" value="P:plant-type secondary cell wall biogenesis"/>
    <property type="evidence" value="ECO:0007669"/>
    <property type="project" value="TreeGrafter"/>
</dbReference>
<dbReference type="FunFam" id="3.90.550.10:FF:000084">
    <property type="entry name" value="Glycosyltransferases"/>
    <property type="match status" value="1"/>
</dbReference>
<keyword evidence="7 13" id="KW-1133">Transmembrane helix</keyword>
<dbReference type="GO" id="GO:0015018">
    <property type="term" value="F:galactosylgalactosylxylosylprotein 3-beta-glucuronosyltransferase activity"/>
    <property type="evidence" value="ECO:0007669"/>
    <property type="project" value="InterPro"/>
</dbReference>
<dbReference type="Proteomes" id="UP000811609">
    <property type="component" value="Chromosome 9"/>
</dbReference>
<feature type="site" description="Interaction with galactose moiety of substrate glycoprotein" evidence="12">
    <location>
        <position position="248"/>
    </location>
</feature>
<reference evidence="15" key="2">
    <citation type="submission" date="2021-01" db="EMBL/GenBank/DDBJ databases">
        <authorList>
            <person name="Lovell J.T."/>
            <person name="Bentley N."/>
            <person name="Bhattarai G."/>
            <person name="Jenkins J.W."/>
            <person name="Sreedasyam A."/>
            <person name="Alarcon Y."/>
            <person name="Bock C."/>
            <person name="Boston L."/>
            <person name="Carlson J."/>
            <person name="Cervantes K."/>
            <person name="Clermont K."/>
            <person name="Krom N."/>
            <person name="Kubenka K."/>
            <person name="Mamidi S."/>
            <person name="Mattison C."/>
            <person name="Monteros M."/>
            <person name="Pisani C."/>
            <person name="Plott C."/>
            <person name="Rajasekar S."/>
            <person name="Rhein H.S."/>
            <person name="Rohla C."/>
            <person name="Song M."/>
            <person name="Hilaire R.S."/>
            <person name="Shu S."/>
            <person name="Wells L."/>
            <person name="Wang X."/>
            <person name="Webber J."/>
            <person name="Heerema R.J."/>
            <person name="Klein P."/>
            <person name="Conner P."/>
            <person name="Grauke L."/>
            <person name="Grimwood J."/>
            <person name="Schmutz J."/>
            <person name="Randall J.J."/>
        </authorList>
    </citation>
    <scope>NUCLEOTIDE SEQUENCE</scope>
    <source>
        <tissue evidence="15">Leaf</tissue>
    </source>
</reference>
<proteinExistence type="inferred from homology"/>
<sequence length="363" mass="41034">MGSLERSKKKAQLWKKAVVHFSLCFIMGFFTGFTPTGKASFFSDHVAASNISESTTPQPVEMLHQIDPNPINRSLIAEAPATIPTSRRAKEFEPTEVSSEKEAAKEPKLTTRGLVIIVTPTSAKDQFRGVLLRRLANTIRLVPPPLLWIVVEAQTDSDEVSQILRKTGIMYRHLVFRENFTNTEAEMDHQRNLALKHIDHHKLSGIVHFAGLSNVYDLDFFQQLREIEVFGTWPIALLSANKKKVKIEGPVCDSSQVIGWHLRQMNNESEKTRPSINIHISSFGFNSSILWDPERWGRPSALQKYSQNSMRFVKQVVLEDETKLKGIPPEDCSRIILWSLQFFSGAATIDHDLQTDASDGARK</sequence>
<feature type="transmembrane region" description="Helical" evidence="13">
    <location>
        <begin position="13"/>
        <end position="33"/>
    </location>
</feature>
<dbReference type="InterPro" id="IPR029044">
    <property type="entry name" value="Nucleotide-diphossugar_trans"/>
</dbReference>
<evidence type="ECO:0000313" key="16">
    <source>
        <dbReference type="Proteomes" id="UP000811609"/>
    </source>
</evidence>
<evidence type="ECO:0000256" key="9">
    <source>
        <dbReference type="ARBA" id="ARBA00023136"/>
    </source>
</evidence>
<reference evidence="14" key="1">
    <citation type="submission" date="2020-12" db="EMBL/GenBank/DDBJ databases">
        <title>WGS assembly of Carya illinoinensis cv. Pawnee.</title>
        <authorList>
            <person name="Platts A."/>
            <person name="Shu S."/>
            <person name="Wright S."/>
            <person name="Barry K."/>
            <person name="Edger P."/>
            <person name="Pires J.C."/>
            <person name="Schmutz J."/>
        </authorList>
    </citation>
    <scope>NUCLEOTIDE SEQUENCE</scope>
    <source>
        <tissue evidence="14">Leaf</tissue>
    </source>
</reference>
<dbReference type="PANTHER" id="PTHR10896">
    <property type="entry name" value="GALACTOSYLGALACTOSYLXYLOSYLPROTEIN 3-BETA-GLUCURONOSYLTRANSFERASE BETA-1,3-GLUCURONYLTRANSFERASE"/>
    <property type="match status" value="1"/>
</dbReference>
<keyword evidence="16" id="KW-1185">Reference proteome</keyword>
<accession>A0A8T1PRP9</accession>
<evidence type="ECO:0000256" key="12">
    <source>
        <dbReference type="PIRSR" id="PIRSR605027-4"/>
    </source>
</evidence>
<name>A0A8T1PRP9_CARIL</name>
<dbReference type="GO" id="GO:0010417">
    <property type="term" value="P:glucuronoxylan biosynthetic process"/>
    <property type="evidence" value="ECO:0007669"/>
    <property type="project" value="TreeGrafter"/>
</dbReference>
<keyword evidence="4 13" id="KW-0808">Transferase</keyword>
<dbReference type="EMBL" id="CM031817">
    <property type="protein sequence ID" value="KAG6643000.1"/>
    <property type="molecule type" value="Genomic_DNA"/>
</dbReference>
<evidence type="ECO:0000256" key="11">
    <source>
        <dbReference type="ARBA" id="ARBA00023316"/>
    </source>
</evidence>
<evidence type="ECO:0000256" key="1">
    <source>
        <dbReference type="ARBA" id="ARBA00004323"/>
    </source>
</evidence>
<evidence type="ECO:0000313" key="14">
    <source>
        <dbReference type="EMBL" id="KAG6643000.1"/>
    </source>
</evidence>
<evidence type="ECO:0000313" key="15">
    <source>
        <dbReference type="EMBL" id="KAG6697060.1"/>
    </source>
</evidence>
<evidence type="ECO:0000256" key="2">
    <source>
        <dbReference type="ARBA" id="ARBA00007706"/>
    </source>
</evidence>
<protein>
    <recommendedName>
        <fullName evidence="13">Glycosyltransferases</fullName>
        <ecNumber evidence="13">2.4.-.-</ecNumber>
    </recommendedName>
</protein>
<comment type="subcellular location">
    <subcellularLocation>
        <location evidence="1 13">Golgi apparatus membrane</location>
        <topology evidence="1 13">Single-pass type II membrane protein</topology>
    </subcellularLocation>
</comment>
<dbReference type="GO" id="GO:0000139">
    <property type="term" value="C:Golgi membrane"/>
    <property type="evidence" value="ECO:0007669"/>
    <property type="project" value="UniProtKB-SubCell"/>
</dbReference>
<evidence type="ECO:0000256" key="5">
    <source>
        <dbReference type="ARBA" id="ARBA00022692"/>
    </source>
</evidence>
<dbReference type="CDD" id="cd00218">
    <property type="entry name" value="GlcAT-I"/>
    <property type="match status" value="1"/>
</dbReference>
<keyword evidence="5 13" id="KW-0812">Transmembrane</keyword>
<dbReference type="Gene3D" id="3.90.550.10">
    <property type="entry name" value="Spore Coat Polysaccharide Biosynthesis Protein SpsA, Chain A"/>
    <property type="match status" value="1"/>
</dbReference>
<dbReference type="OrthoDB" id="675023at2759"/>
<organism evidence="14 16">
    <name type="scientific">Carya illinoinensis</name>
    <name type="common">Pecan</name>
    <dbReference type="NCBI Taxonomy" id="32201"/>
    <lineage>
        <taxon>Eukaryota</taxon>
        <taxon>Viridiplantae</taxon>
        <taxon>Streptophyta</taxon>
        <taxon>Embryophyta</taxon>
        <taxon>Tracheophyta</taxon>
        <taxon>Spermatophyta</taxon>
        <taxon>Magnoliopsida</taxon>
        <taxon>eudicotyledons</taxon>
        <taxon>Gunneridae</taxon>
        <taxon>Pentapetalae</taxon>
        <taxon>rosids</taxon>
        <taxon>fabids</taxon>
        <taxon>Fagales</taxon>
        <taxon>Juglandaceae</taxon>
        <taxon>Carya</taxon>
    </lineage>
</organism>
<keyword evidence="6 13" id="KW-0735">Signal-anchor</keyword>
<dbReference type="PANTHER" id="PTHR10896:SF59">
    <property type="entry name" value="BETA-1,4-XYLOSYLTRANSFERASE IRX9"/>
    <property type="match status" value="1"/>
</dbReference>
<dbReference type="SUPFAM" id="SSF53448">
    <property type="entry name" value="Nucleotide-diphospho-sugar transferases"/>
    <property type="match status" value="1"/>
</dbReference>
<evidence type="ECO:0000256" key="10">
    <source>
        <dbReference type="ARBA" id="ARBA00023180"/>
    </source>
</evidence>
<keyword evidence="10" id="KW-0325">Glycoprotein</keyword>